<reference evidence="1" key="1">
    <citation type="journal article" date="2020" name="mSystems">
        <title>Genome- and Community-Level Interaction Insights into Carbon Utilization and Element Cycling Functions of Hydrothermarchaeota in Hydrothermal Sediment.</title>
        <authorList>
            <person name="Zhou Z."/>
            <person name="Liu Y."/>
            <person name="Xu W."/>
            <person name="Pan J."/>
            <person name="Luo Z.H."/>
            <person name="Li M."/>
        </authorList>
    </citation>
    <scope>NUCLEOTIDE SEQUENCE [LARGE SCALE GENOMIC DNA]</scope>
    <source>
        <strain evidence="1">SpSt-524</strain>
    </source>
</reference>
<sequence length="143" mass="15866">MSVTVRNGKVYDNSSIQLDLDGERIPVNVELEYNTGEVSEEYIYAGGKPVGRTPGQMAPADVTIRMPLDQWHQFRDKLGAKYKRKEFNAIVTFVDKDDNVVSDKLNNLRILNDSLSSSPGAEALMQELTCKALDVVPGDIATF</sequence>
<evidence type="ECO:0008006" key="2">
    <source>
        <dbReference type="Google" id="ProtNLM"/>
    </source>
</evidence>
<dbReference type="AlphaFoldDB" id="A0A7C3DHT2"/>
<name>A0A7C3DHT2_MEIRU</name>
<dbReference type="EMBL" id="DSWI01000031">
    <property type="protein sequence ID" value="HFG21569.1"/>
    <property type="molecule type" value="Genomic_DNA"/>
</dbReference>
<comment type="caution">
    <text evidence="1">The sequence shown here is derived from an EMBL/GenBank/DDBJ whole genome shotgun (WGS) entry which is preliminary data.</text>
</comment>
<organism evidence="1">
    <name type="scientific">Meiothermus ruber</name>
    <dbReference type="NCBI Taxonomy" id="277"/>
    <lineage>
        <taxon>Bacteria</taxon>
        <taxon>Thermotogati</taxon>
        <taxon>Deinococcota</taxon>
        <taxon>Deinococci</taxon>
        <taxon>Thermales</taxon>
        <taxon>Thermaceae</taxon>
        <taxon>Meiothermus</taxon>
    </lineage>
</organism>
<protein>
    <recommendedName>
        <fullName evidence="2">Phage tail protein</fullName>
    </recommendedName>
</protein>
<accession>A0A7C3DHT2</accession>
<proteinExistence type="predicted"/>
<gene>
    <name evidence="1" type="ORF">ENS82_12810</name>
</gene>
<evidence type="ECO:0000313" key="1">
    <source>
        <dbReference type="EMBL" id="HFG21569.1"/>
    </source>
</evidence>